<accession>A0A7E4UVW9</accession>
<feature type="domain" description="Coatomer beta subunit appendage platform" evidence="1">
    <location>
        <begin position="23"/>
        <end position="110"/>
    </location>
</feature>
<evidence type="ECO:0000259" key="1">
    <source>
        <dbReference type="Pfam" id="PF14806"/>
    </source>
</evidence>
<reference evidence="2" key="1">
    <citation type="journal article" date="2013" name="Genetics">
        <title>The draft genome and transcriptome of Panagrellus redivivus are shaped by the harsh demands of a free-living lifestyle.</title>
        <authorList>
            <person name="Srinivasan J."/>
            <person name="Dillman A.R."/>
            <person name="Macchietto M.G."/>
            <person name="Heikkinen L."/>
            <person name="Lakso M."/>
            <person name="Fracchia K.M."/>
            <person name="Antoshechkin I."/>
            <person name="Mortazavi A."/>
            <person name="Wong G."/>
            <person name="Sternberg P.W."/>
        </authorList>
    </citation>
    <scope>NUCLEOTIDE SEQUENCE [LARGE SCALE GENOMIC DNA]</scope>
    <source>
        <strain evidence="2">MT8872</strain>
    </source>
</reference>
<dbReference type="GO" id="GO:0006886">
    <property type="term" value="P:intracellular protein transport"/>
    <property type="evidence" value="ECO:0007669"/>
    <property type="project" value="InterPro"/>
</dbReference>
<evidence type="ECO:0000313" key="2">
    <source>
        <dbReference type="Proteomes" id="UP000492821"/>
    </source>
</evidence>
<dbReference type="PANTHER" id="PTHR10635">
    <property type="entry name" value="COATOMER SUBUNIT BETA"/>
    <property type="match status" value="1"/>
</dbReference>
<dbReference type="Proteomes" id="UP000492821">
    <property type="component" value="Unassembled WGS sequence"/>
</dbReference>
<sequence length="111" mass="12579">MHCTNTNCRHVNAAHHKFFRQVLYKDYIAPGSCTDTKFRTIWVEFESENKVTVNTPVTSFREYMDYIAETTITKFLSAGGVLASECGCWAAHFCGHSIFGKDVFVSISIKN</sequence>
<dbReference type="GO" id="GO:0006888">
    <property type="term" value="P:endoplasmic reticulum to Golgi vesicle-mediated transport"/>
    <property type="evidence" value="ECO:0007669"/>
    <property type="project" value="TreeGrafter"/>
</dbReference>
<protein>
    <submittedName>
        <fullName evidence="3">Coatomer_b_Cpla domain-containing protein</fullName>
    </submittedName>
</protein>
<reference evidence="3" key="2">
    <citation type="submission" date="2020-10" db="UniProtKB">
        <authorList>
            <consortium name="WormBaseParasite"/>
        </authorList>
    </citation>
    <scope>IDENTIFICATION</scope>
</reference>
<dbReference type="InterPro" id="IPR029446">
    <property type="entry name" value="COPB1_appendage_platform_dom"/>
</dbReference>
<evidence type="ECO:0000313" key="3">
    <source>
        <dbReference type="WBParaSite" id="Pan_g13467.t1"/>
    </source>
</evidence>
<organism evidence="2 3">
    <name type="scientific">Panagrellus redivivus</name>
    <name type="common">Microworm</name>
    <dbReference type="NCBI Taxonomy" id="6233"/>
    <lineage>
        <taxon>Eukaryota</taxon>
        <taxon>Metazoa</taxon>
        <taxon>Ecdysozoa</taxon>
        <taxon>Nematoda</taxon>
        <taxon>Chromadorea</taxon>
        <taxon>Rhabditida</taxon>
        <taxon>Tylenchina</taxon>
        <taxon>Panagrolaimomorpha</taxon>
        <taxon>Panagrolaimoidea</taxon>
        <taxon>Panagrolaimidae</taxon>
        <taxon>Panagrellus</taxon>
    </lineage>
</organism>
<proteinExistence type="predicted"/>
<dbReference type="AlphaFoldDB" id="A0A7E4UVW9"/>
<dbReference type="GO" id="GO:0006891">
    <property type="term" value="P:intra-Golgi vesicle-mediated transport"/>
    <property type="evidence" value="ECO:0007669"/>
    <property type="project" value="TreeGrafter"/>
</dbReference>
<name>A0A7E4UVW9_PANRE</name>
<dbReference type="InterPro" id="IPR016460">
    <property type="entry name" value="COPB1"/>
</dbReference>
<dbReference type="PANTHER" id="PTHR10635:SF0">
    <property type="entry name" value="COATOMER SUBUNIT BETA"/>
    <property type="match status" value="1"/>
</dbReference>
<keyword evidence="2" id="KW-1185">Reference proteome</keyword>
<dbReference type="WBParaSite" id="Pan_g13467.t1">
    <property type="protein sequence ID" value="Pan_g13467.t1"/>
    <property type="gene ID" value="Pan_g13467"/>
</dbReference>
<dbReference type="GO" id="GO:0030126">
    <property type="term" value="C:COPI vesicle coat"/>
    <property type="evidence" value="ECO:0007669"/>
    <property type="project" value="TreeGrafter"/>
</dbReference>
<dbReference type="Pfam" id="PF14806">
    <property type="entry name" value="Coatomer_b_Cpla"/>
    <property type="match status" value="1"/>
</dbReference>